<reference evidence="1" key="1">
    <citation type="submission" date="2019-10" db="EMBL/GenBank/DDBJ databases">
        <authorList>
            <person name="Soares A.E.R."/>
            <person name="Aleixo A."/>
            <person name="Schneider P."/>
            <person name="Miyaki C.Y."/>
            <person name="Schneider M.P."/>
            <person name="Mello C."/>
            <person name="Vasconcelos A.T.R."/>
        </authorList>
    </citation>
    <scope>NUCLEOTIDE SEQUENCE</scope>
    <source>
        <tissue evidence="1">Muscle</tissue>
    </source>
</reference>
<accession>A0ABQ9CWQ6</accession>
<gene>
    <name evidence="1" type="ORF">WISP_107340</name>
</gene>
<sequence>MEQQEMFVENSSHYLELDTIGKVDKRTNGMDLMDQASLLQFISSLMAHESEDQEIWTKELPETKPTITF</sequence>
<protein>
    <submittedName>
        <fullName evidence="1">Uncharacterized protein</fullName>
    </submittedName>
</protein>
<dbReference type="Proteomes" id="UP001145742">
    <property type="component" value="Unassembled WGS sequence"/>
</dbReference>
<keyword evidence="2" id="KW-1185">Reference proteome</keyword>
<evidence type="ECO:0000313" key="2">
    <source>
        <dbReference type="Proteomes" id="UP001145742"/>
    </source>
</evidence>
<name>A0ABQ9CWQ6_9PASS</name>
<organism evidence="1 2">
    <name type="scientific">Willisornis vidua</name>
    <name type="common">Xingu scale-backed antbird</name>
    <dbReference type="NCBI Taxonomy" id="1566151"/>
    <lineage>
        <taxon>Eukaryota</taxon>
        <taxon>Metazoa</taxon>
        <taxon>Chordata</taxon>
        <taxon>Craniata</taxon>
        <taxon>Vertebrata</taxon>
        <taxon>Euteleostomi</taxon>
        <taxon>Archelosauria</taxon>
        <taxon>Archosauria</taxon>
        <taxon>Dinosauria</taxon>
        <taxon>Saurischia</taxon>
        <taxon>Theropoda</taxon>
        <taxon>Coelurosauria</taxon>
        <taxon>Aves</taxon>
        <taxon>Neognathae</taxon>
        <taxon>Neoaves</taxon>
        <taxon>Telluraves</taxon>
        <taxon>Australaves</taxon>
        <taxon>Passeriformes</taxon>
        <taxon>Thamnophilidae</taxon>
        <taxon>Willisornis</taxon>
    </lineage>
</organism>
<dbReference type="EMBL" id="WHWB01034397">
    <property type="protein sequence ID" value="KAJ7410580.1"/>
    <property type="molecule type" value="Genomic_DNA"/>
</dbReference>
<proteinExistence type="predicted"/>
<evidence type="ECO:0000313" key="1">
    <source>
        <dbReference type="EMBL" id="KAJ7410580.1"/>
    </source>
</evidence>
<comment type="caution">
    <text evidence="1">The sequence shown here is derived from an EMBL/GenBank/DDBJ whole genome shotgun (WGS) entry which is preliminary data.</text>
</comment>